<name>A0AA37T1G6_9ALTE</name>
<gene>
    <name evidence="1" type="ORF">GCM10007852_27090</name>
</gene>
<reference evidence="1" key="2">
    <citation type="submission" date="2023-01" db="EMBL/GenBank/DDBJ databases">
        <title>Draft genome sequence of Agaribacter marinus strain NBRC 110023.</title>
        <authorList>
            <person name="Sun Q."/>
            <person name="Mori K."/>
        </authorList>
    </citation>
    <scope>NUCLEOTIDE SEQUENCE</scope>
    <source>
        <strain evidence="1">NBRC 110023</strain>
    </source>
</reference>
<dbReference type="InterPro" id="IPR006905">
    <property type="entry name" value="Flavin_halogenase"/>
</dbReference>
<comment type="caution">
    <text evidence="1">The sequence shown here is derived from an EMBL/GenBank/DDBJ whole genome shotgun (WGS) entry which is preliminary data.</text>
</comment>
<dbReference type="RefSeq" id="WP_284218136.1">
    <property type="nucleotide sequence ID" value="NZ_BSOT01000006.1"/>
</dbReference>
<dbReference type="PANTHER" id="PTHR43747:SF4">
    <property type="entry name" value="FLAVIN-DEPENDENT TRYPTOPHAN HALOGENASE"/>
    <property type="match status" value="1"/>
</dbReference>
<evidence type="ECO:0000313" key="2">
    <source>
        <dbReference type="Proteomes" id="UP001156601"/>
    </source>
</evidence>
<evidence type="ECO:0000313" key="1">
    <source>
        <dbReference type="EMBL" id="GLR71801.1"/>
    </source>
</evidence>
<dbReference type="AlphaFoldDB" id="A0AA37T1G6"/>
<proteinExistence type="predicted"/>
<organism evidence="1 2">
    <name type="scientific">Agaribacter marinus</name>
    <dbReference type="NCBI Taxonomy" id="1431249"/>
    <lineage>
        <taxon>Bacteria</taxon>
        <taxon>Pseudomonadati</taxon>
        <taxon>Pseudomonadota</taxon>
        <taxon>Gammaproteobacteria</taxon>
        <taxon>Alteromonadales</taxon>
        <taxon>Alteromonadaceae</taxon>
        <taxon>Agaribacter</taxon>
    </lineage>
</organism>
<dbReference type="InterPro" id="IPR036188">
    <property type="entry name" value="FAD/NAD-bd_sf"/>
</dbReference>
<dbReference type="InterPro" id="IPR050816">
    <property type="entry name" value="Flavin-dep_Halogenase_NPB"/>
</dbReference>
<reference evidence="1" key="1">
    <citation type="journal article" date="2014" name="Int. J. Syst. Evol. Microbiol.">
        <title>Complete genome sequence of Corynebacterium casei LMG S-19264T (=DSM 44701T), isolated from a smear-ripened cheese.</title>
        <authorList>
            <consortium name="US DOE Joint Genome Institute (JGI-PGF)"/>
            <person name="Walter F."/>
            <person name="Albersmeier A."/>
            <person name="Kalinowski J."/>
            <person name="Ruckert C."/>
        </authorList>
    </citation>
    <scope>NUCLEOTIDE SEQUENCE</scope>
    <source>
        <strain evidence="1">NBRC 110023</strain>
    </source>
</reference>
<accession>A0AA37T1G6</accession>
<dbReference type="EMBL" id="BSOT01000006">
    <property type="protein sequence ID" value="GLR71801.1"/>
    <property type="molecule type" value="Genomic_DNA"/>
</dbReference>
<dbReference type="PANTHER" id="PTHR43747">
    <property type="entry name" value="FAD-BINDING PROTEIN"/>
    <property type="match status" value="1"/>
</dbReference>
<dbReference type="Proteomes" id="UP001156601">
    <property type="component" value="Unassembled WGS sequence"/>
</dbReference>
<dbReference type="Pfam" id="PF04820">
    <property type="entry name" value="Trp_halogenase"/>
    <property type="match status" value="1"/>
</dbReference>
<sequence>MQTNTQNNIKNVVILGGGSAGFIEPLESTGLHLIQSAISRLMAFFPNSEFNQVDIDEFNTQSKLEMEQIRDFIILHYKLTDREDIEFWRYCKHMDVPQGVTDKLSLYTSNGRIFRKDNELFDETSWLAVIHGQGAHANAYHPIVDNLPETEIARRLQHIQQVIETSVSTMPMQSNFIQVHCQSDL</sequence>
<keyword evidence="2" id="KW-1185">Reference proteome</keyword>
<evidence type="ECO:0008006" key="3">
    <source>
        <dbReference type="Google" id="ProtNLM"/>
    </source>
</evidence>
<protein>
    <recommendedName>
        <fullName evidence="3">Tryptophan halogenase</fullName>
    </recommendedName>
</protein>
<dbReference type="GO" id="GO:0004497">
    <property type="term" value="F:monooxygenase activity"/>
    <property type="evidence" value="ECO:0007669"/>
    <property type="project" value="InterPro"/>
</dbReference>
<dbReference type="Gene3D" id="3.50.50.60">
    <property type="entry name" value="FAD/NAD(P)-binding domain"/>
    <property type="match status" value="1"/>
</dbReference>